<dbReference type="InParanoid" id="L2GJ24"/>
<dbReference type="AlphaFoldDB" id="L2GJ24"/>
<dbReference type="EMBL" id="JH370164">
    <property type="protein sequence ID" value="ELA40871.1"/>
    <property type="molecule type" value="Genomic_DNA"/>
</dbReference>
<gene>
    <name evidence="1" type="ORF">VICG_02094</name>
</gene>
<dbReference type="Proteomes" id="UP000011082">
    <property type="component" value="Unassembled WGS sequence"/>
</dbReference>
<sequence length="113" mass="12559">MTSSFGTIVHSISIFTWYANAVAPNPTSTALSKLLLLKFSDQEILSYCTIPLQTYNILEYSVLRMQVQAPPLCALLMCTLNTVLIAMYISAPQEYFILLDTSPPLLSINHKDA</sequence>
<dbReference type="GeneID" id="19882804"/>
<proteinExistence type="predicted"/>
<dbReference type="HOGENOM" id="CLU_2135460_0_0_1"/>
<dbReference type="RefSeq" id="XP_007605539.1">
    <property type="nucleotide sequence ID" value="XM_007605477.1"/>
</dbReference>
<reference evidence="2" key="1">
    <citation type="submission" date="2011-05" db="EMBL/GenBank/DDBJ databases">
        <title>The genome sequence of Vittaforma corneae strain ATCC 50505.</title>
        <authorList>
            <consortium name="The Broad Institute Genome Sequencing Platform"/>
            <person name="Cuomo C."/>
            <person name="Didier E."/>
            <person name="Bowers L."/>
            <person name="Young S.K."/>
            <person name="Zeng Q."/>
            <person name="Gargeya S."/>
            <person name="Fitzgerald M."/>
            <person name="Haas B."/>
            <person name="Abouelleil A."/>
            <person name="Alvarado L."/>
            <person name="Arachchi H.M."/>
            <person name="Berlin A."/>
            <person name="Chapman S.B."/>
            <person name="Gearin G."/>
            <person name="Goldberg J."/>
            <person name="Griggs A."/>
            <person name="Gujja S."/>
            <person name="Hansen M."/>
            <person name="Heiman D."/>
            <person name="Howarth C."/>
            <person name="Larimer J."/>
            <person name="Lui A."/>
            <person name="MacDonald P.J.P."/>
            <person name="McCowen C."/>
            <person name="Montmayeur A."/>
            <person name="Murphy C."/>
            <person name="Neiman D."/>
            <person name="Pearson M."/>
            <person name="Priest M."/>
            <person name="Roberts A."/>
            <person name="Saif S."/>
            <person name="Shea T."/>
            <person name="Sisk P."/>
            <person name="Stolte C."/>
            <person name="Sykes S."/>
            <person name="Wortman J."/>
            <person name="Nusbaum C."/>
            <person name="Birren B."/>
        </authorList>
    </citation>
    <scope>NUCLEOTIDE SEQUENCE [LARGE SCALE GENOMIC DNA]</scope>
    <source>
        <strain evidence="2">ATCC 50505</strain>
    </source>
</reference>
<protein>
    <submittedName>
        <fullName evidence="1">Uncharacterized protein</fullName>
    </submittedName>
</protein>
<accession>L2GJ24</accession>
<keyword evidence="2" id="KW-1185">Reference proteome</keyword>
<organism evidence="1 2">
    <name type="scientific">Vittaforma corneae (strain ATCC 50505)</name>
    <name type="common">Microsporidian parasite</name>
    <name type="synonym">Nosema corneum</name>
    <dbReference type="NCBI Taxonomy" id="993615"/>
    <lineage>
        <taxon>Eukaryota</taxon>
        <taxon>Fungi</taxon>
        <taxon>Fungi incertae sedis</taxon>
        <taxon>Microsporidia</taxon>
        <taxon>Nosematidae</taxon>
        <taxon>Vittaforma</taxon>
    </lineage>
</organism>
<dbReference type="VEuPathDB" id="MicrosporidiaDB:VICG_02094"/>
<evidence type="ECO:0000313" key="1">
    <source>
        <dbReference type="EMBL" id="ELA40871.1"/>
    </source>
</evidence>
<name>L2GJ24_VITCO</name>
<evidence type="ECO:0000313" key="2">
    <source>
        <dbReference type="Proteomes" id="UP000011082"/>
    </source>
</evidence>